<accession>A0A1B1S2X7</accession>
<dbReference type="EMBL" id="CP016540">
    <property type="protein sequence ID" value="ANU27557.1"/>
    <property type="molecule type" value="Genomic_DNA"/>
</dbReference>
<organism evidence="1 2">
    <name type="scientific">Planococcus versutus</name>
    <dbReference type="NCBI Taxonomy" id="1302659"/>
    <lineage>
        <taxon>Bacteria</taxon>
        <taxon>Bacillati</taxon>
        <taxon>Bacillota</taxon>
        <taxon>Bacilli</taxon>
        <taxon>Bacillales</taxon>
        <taxon>Caryophanaceae</taxon>
        <taxon>Planococcus</taxon>
    </lineage>
</organism>
<reference evidence="1" key="1">
    <citation type="submission" date="2016-10" db="EMBL/GenBank/DDBJ databases">
        <authorList>
            <person name="See-Too W.S."/>
        </authorList>
    </citation>
    <scope>NUCLEOTIDE SEQUENCE</scope>
    <source>
        <strain evidence="1">L10.15</strain>
    </source>
</reference>
<sequence length="70" mass="8152">MHSMATFSAIGGSNLRTRGFFVPQYSDAKERLKIRQKDSQPVLDAYLVWLTEQKEIMRRNRQPAKPSLTR</sequence>
<evidence type="ECO:0000313" key="2">
    <source>
        <dbReference type="Proteomes" id="UP000053354"/>
    </source>
</evidence>
<dbReference type="Proteomes" id="UP000053354">
    <property type="component" value="Chromosome"/>
</dbReference>
<dbReference type="KEGG" id="pll:I858_011215"/>
<gene>
    <name evidence="1" type="ORF">I858_011215</name>
</gene>
<dbReference type="AlphaFoldDB" id="A0A1B1S2X7"/>
<name>A0A1B1S2X7_9BACL</name>
<proteinExistence type="predicted"/>
<protein>
    <submittedName>
        <fullName evidence="1">Uncharacterized protein</fullName>
    </submittedName>
</protein>
<evidence type="ECO:0000313" key="1">
    <source>
        <dbReference type="EMBL" id="ANU27557.1"/>
    </source>
</evidence>
<dbReference type="STRING" id="1302659.I858_011215"/>
<keyword evidence="2" id="KW-1185">Reference proteome</keyword>